<dbReference type="InterPro" id="IPR029070">
    <property type="entry name" value="Chitinase_insertion_sf"/>
</dbReference>
<dbReference type="Pfam" id="PF00084">
    <property type="entry name" value="Sushi"/>
    <property type="match status" value="4"/>
</dbReference>
<dbReference type="InterPro" id="IPR043504">
    <property type="entry name" value="Peptidase_S1_PA_chymotrypsin"/>
</dbReference>
<accession>A0AAV8YUN7</accession>
<dbReference type="Pfam" id="PF00704">
    <property type="entry name" value="Glyco_hydro_18"/>
    <property type="match status" value="1"/>
</dbReference>
<evidence type="ECO:0000313" key="7">
    <source>
        <dbReference type="Proteomes" id="UP001162162"/>
    </source>
</evidence>
<dbReference type="Gene3D" id="3.10.50.10">
    <property type="match status" value="1"/>
</dbReference>
<dbReference type="AlphaFoldDB" id="A0AAV8YUN7"/>
<dbReference type="SUPFAM" id="SSF51445">
    <property type="entry name" value="(Trans)glycosidases"/>
    <property type="match status" value="1"/>
</dbReference>
<dbReference type="InterPro" id="IPR000436">
    <property type="entry name" value="Sushi_SCR_CCP_dom"/>
</dbReference>
<dbReference type="PROSITE" id="PS50240">
    <property type="entry name" value="TRYPSIN_DOM"/>
    <property type="match status" value="1"/>
</dbReference>
<dbReference type="SMART" id="SM00032">
    <property type="entry name" value="CCP"/>
    <property type="match status" value="3"/>
</dbReference>
<sequence length="966" mass="107847">MGNPATSKKYGRLPKLLVECVVPVTVMGGDYYTEKQFCWDRFCSMLSIFRCTLPSHPENGRWNLLNGDGQPGEQISFNSVIKYECDNGYKLTGVSQYKVCDKKWRGSIFPECERLCPPLYSTPQIALKCVDKRGTNISCLEATDGSYLSYTCADFYETPFGYKKTLLCLDGTWNYPKPVCQPVCGKKIDDDNTPLIFGGETKEVIEYPWVTAVYSKKNDEFLNVCGGTIISPRIVLTAAHCVTNAYGDVFPKENYRVGAGKLHNKYNDSRDPDAQHLEISRIIVHSGYKGENRRFQADIALLVTKGSFTLNEWVQPICFNDVNNIHLHAGYSGVVAGWGTKEDGLASDKLKTLEIPYKYETTCAQELPREWADKYAMIDKICAGFFNMSTAVCKGDSGGGLVFKNPEDNRYYIHGVVSIGPAEKGECNIQQNSLYTKVAFYYEFLDKEISKNSPADDCTLPAYPKNGKWVVQGANRKPGDIVPLNTMLKYSCNEGFRLSTGSPNIECNSPLSSITCIRPQKTINQTLESCRVCVRPCIFQNPRIIPAETRKPKKIDCADAVEGTTLTFTCPEGYRTPAGAGNVRQCKNRSWGSPAPGCLPAISVNPPMEGSPPKVFCSYASWRAYKGINPENFNATLCTHFIYSFVGLWPDGKLRIEDEPLDIAQGSRGLYFRVNALKNVNKDLKILLSVGGSGASNASLYSSMAGDPTKRAAFISSAIDLLRTYKFDGLDIEWHIPEISDKENYGTLLTEVSQQLKPLGWLVTASVRSDPDASGYDGPRMNEVLDWVIVKTYNMYGAWSRYTGQNSALYPSSKENEWERNHLNIEASAQRWLEKGVTKDKMILSVAFFGRSFTLSNANENGIHAPISGKGPGEDEGFLVYSEICEKYSGWKRVWDGEQRNPYKYSNKIWFGYDDEESIWIKAAYIKDNGYSGVNVWPVDGDDVHGKCGTKQILLRQVNTALGYNL</sequence>
<dbReference type="GO" id="GO:0008061">
    <property type="term" value="F:chitin binding"/>
    <property type="evidence" value="ECO:0007669"/>
    <property type="project" value="InterPro"/>
</dbReference>
<dbReference type="GO" id="GO:0006508">
    <property type="term" value="P:proteolysis"/>
    <property type="evidence" value="ECO:0007669"/>
    <property type="project" value="InterPro"/>
</dbReference>
<keyword evidence="7" id="KW-1185">Reference proteome</keyword>
<dbReference type="GO" id="GO:0006032">
    <property type="term" value="P:chitin catabolic process"/>
    <property type="evidence" value="ECO:0007669"/>
    <property type="project" value="TreeGrafter"/>
</dbReference>
<evidence type="ECO:0000259" key="4">
    <source>
        <dbReference type="PROSITE" id="PS50923"/>
    </source>
</evidence>
<dbReference type="InterPro" id="IPR001314">
    <property type="entry name" value="Peptidase_S1A"/>
</dbReference>
<dbReference type="InterPro" id="IPR011583">
    <property type="entry name" value="Chitinase_II/V-like_cat"/>
</dbReference>
<dbReference type="Gene3D" id="2.40.10.10">
    <property type="entry name" value="Trypsin-like serine proteases"/>
    <property type="match status" value="2"/>
</dbReference>
<keyword evidence="2" id="KW-0768">Sushi</keyword>
<feature type="domain" description="Sushi" evidence="4">
    <location>
        <begin position="49"/>
        <end position="114"/>
    </location>
</feature>
<dbReference type="Pfam" id="PF00089">
    <property type="entry name" value="Trypsin"/>
    <property type="match status" value="1"/>
</dbReference>
<feature type="disulfide bond" evidence="2">
    <location>
        <begin position="85"/>
        <end position="112"/>
    </location>
</feature>
<dbReference type="Proteomes" id="UP001162162">
    <property type="component" value="Unassembled WGS sequence"/>
</dbReference>
<dbReference type="GO" id="GO:0004568">
    <property type="term" value="F:chitinase activity"/>
    <property type="evidence" value="ECO:0007669"/>
    <property type="project" value="TreeGrafter"/>
</dbReference>
<reference evidence="6" key="1">
    <citation type="journal article" date="2023" name="Insect Mol. Biol.">
        <title>Genome sequencing provides insights into the evolution of gene families encoding plant cell wall-degrading enzymes in longhorned beetles.</title>
        <authorList>
            <person name="Shin N.R."/>
            <person name="Okamura Y."/>
            <person name="Kirsch R."/>
            <person name="Pauchet Y."/>
        </authorList>
    </citation>
    <scope>NUCLEOTIDE SEQUENCE</scope>
    <source>
        <strain evidence="6">AMC_N1</strain>
    </source>
</reference>
<feature type="domain" description="GH18" evidence="5">
    <location>
        <begin position="613"/>
        <end position="965"/>
    </location>
</feature>
<dbReference type="InterPro" id="IPR035976">
    <property type="entry name" value="Sushi/SCR/CCP_sf"/>
</dbReference>
<protein>
    <recommendedName>
        <fullName evidence="8">Chitinase</fullName>
    </recommendedName>
</protein>
<comment type="caution">
    <text evidence="2">Lacks conserved residue(s) required for the propagation of feature annotation.</text>
</comment>
<dbReference type="PANTHER" id="PTHR11177">
    <property type="entry name" value="CHITINASE"/>
    <property type="match status" value="1"/>
</dbReference>
<dbReference type="CDD" id="cd00190">
    <property type="entry name" value="Tryp_SPc"/>
    <property type="match status" value="1"/>
</dbReference>
<dbReference type="PRINTS" id="PR00722">
    <property type="entry name" value="CHYMOTRYPSIN"/>
</dbReference>
<evidence type="ECO:0000259" key="5">
    <source>
        <dbReference type="PROSITE" id="PS51910"/>
    </source>
</evidence>
<evidence type="ECO:0000259" key="3">
    <source>
        <dbReference type="PROSITE" id="PS50240"/>
    </source>
</evidence>
<dbReference type="GO" id="GO:0005576">
    <property type="term" value="C:extracellular region"/>
    <property type="evidence" value="ECO:0007669"/>
    <property type="project" value="TreeGrafter"/>
</dbReference>
<feature type="domain" description="Sushi" evidence="4">
    <location>
        <begin position="127"/>
        <end position="182"/>
    </location>
</feature>
<dbReference type="SUPFAM" id="SSF50494">
    <property type="entry name" value="Trypsin-like serine proteases"/>
    <property type="match status" value="1"/>
</dbReference>
<organism evidence="6 7">
    <name type="scientific">Aromia moschata</name>
    <dbReference type="NCBI Taxonomy" id="1265417"/>
    <lineage>
        <taxon>Eukaryota</taxon>
        <taxon>Metazoa</taxon>
        <taxon>Ecdysozoa</taxon>
        <taxon>Arthropoda</taxon>
        <taxon>Hexapoda</taxon>
        <taxon>Insecta</taxon>
        <taxon>Pterygota</taxon>
        <taxon>Neoptera</taxon>
        <taxon>Endopterygota</taxon>
        <taxon>Coleoptera</taxon>
        <taxon>Polyphaga</taxon>
        <taxon>Cucujiformia</taxon>
        <taxon>Chrysomeloidea</taxon>
        <taxon>Cerambycidae</taxon>
        <taxon>Cerambycinae</taxon>
        <taxon>Callichromatini</taxon>
        <taxon>Aromia</taxon>
    </lineage>
</organism>
<dbReference type="FunFam" id="2.40.10.10:FF:000068">
    <property type="entry name" value="transmembrane protease serine 2"/>
    <property type="match status" value="1"/>
</dbReference>
<dbReference type="PROSITE" id="PS50923">
    <property type="entry name" value="SUSHI"/>
    <property type="match status" value="3"/>
</dbReference>
<dbReference type="Gene3D" id="3.20.20.80">
    <property type="entry name" value="Glycosidases"/>
    <property type="match status" value="1"/>
</dbReference>
<dbReference type="GO" id="GO:0004252">
    <property type="term" value="F:serine-type endopeptidase activity"/>
    <property type="evidence" value="ECO:0007669"/>
    <property type="project" value="InterPro"/>
</dbReference>
<dbReference type="CDD" id="cd00033">
    <property type="entry name" value="CCP"/>
    <property type="match status" value="2"/>
</dbReference>
<dbReference type="FunFam" id="3.10.50.10:FF:000001">
    <property type="entry name" value="Chitinase 3-like 1"/>
    <property type="match status" value="1"/>
</dbReference>
<dbReference type="PROSITE" id="PS51910">
    <property type="entry name" value="GH18_2"/>
    <property type="match status" value="1"/>
</dbReference>
<dbReference type="InterPro" id="IPR050314">
    <property type="entry name" value="Glycosyl_Hydrlase_18"/>
</dbReference>
<dbReference type="Gene3D" id="2.10.70.10">
    <property type="entry name" value="Complement Module, domain 1"/>
    <property type="match status" value="2"/>
</dbReference>
<dbReference type="InterPro" id="IPR001223">
    <property type="entry name" value="Glyco_hydro18_cat"/>
</dbReference>
<dbReference type="InterPro" id="IPR017853">
    <property type="entry name" value="GH"/>
</dbReference>
<proteinExistence type="predicted"/>
<dbReference type="InterPro" id="IPR018114">
    <property type="entry name" value="TRYPSIN_HIS"/>
</dbReference>
<feature type="domain" description="Sushi" evidence="4">
    <location>
        <begin position="535"/>
        <end position="600"/>
    </location>
</feature>
<dbReference type="SUPFAM" id="SSF57535">
    <property type="entry name" value="Complement control module/SCR domain"/>
    <property type="match status" value="3"/>
</dbReference>
<feature type="domain" description="Peptidase S1" evidence="3">
    <location>
        <begin position="196"/>
        <end position="450"/>
    </location>
</feature>
<dbReference type="SMART" id="SM00020">
    <property type="entry name" value="Tryp_SPc"/>
    <property type="match status" value="1"/>
</dbReference>
<dbReference type="InterPro" id="IPR009003">
    <property type="entry name" value="Peptidase_S1_PA"/>
</dbReference>
<name>A0AAV8YUN7_9CUCU</name>
<gene>
    <name evidence="6" type="ORF">NQ318_009090</name>
</gene>
<dbReference type="InterPro" id="IPR001254">
    <property type="entry name" value="Trypsin_dom"/>
</dbReference>
<dbReference type="EMBL" id="JAPWTK010000040">
    <property type="protein sequence ID" value="KAJ8955194.1"/>
    <property type="molecule type" value="Genomic_DNA"/>
</dbReference>
<comment type="caution">
    <text evidence="6">The sequence shown here is derived from an EMBL/GenBank/DDBJ whole genome shotgun (WGS) entry which is preliminary data.</text>
</comment>
<dbReference type="GO" id="GO:0005975">
    <property type="term" value="P:carbohydrate metabolic process"/>
    <property type="evidence" value="ECO:0007669"/>
    <property type="project" value="InterPro"/>
</dbReference>
<evidence type="ECO:0000313" key="6">
    <source>
        <dbReference type="EMBL" id="KAJ8955194.1"/>
    </source>
</evidence>
<evidence type="ECO:0000256" key="2">
    <source>
        <dbReference type="PROSITE-ProRule" id="PRU00302"/>
    </source>
</evidence>
<dbReference type="PANTHER" id="PTHR11177:SF360">
    <property type="entry name" value="CHITINASE 4-RELATED"/>
    <property type="match status" value="1"/>
</dbReference>
<evidence type="ECO:0000256" key="1">
    <source>
        <dbReference type="ARBA" id="ARBA00023157"/>
    </source>
</evidence>
<dbReference type="SUPFAM" id="SSF54556">
    <property type="entry name" value="Chitinase insertion domain"/>
    <property type="match status" value="1"/>
</dbReference>
<evidence type="ECO:0008006" key="8">
    <source>
        <dbReference type="Google" id="ProtNLM"/>
    </source>
</evidence>
<dbReference type="SMART" id="SM00636">
    <property type="entry name" value="Glyco_18"/>
    <property type="match status" value="1"/>
</dbReference>
<dbReference type="PROSITE" id="PS00134">
    <property type="entry name" value="TRYPSIN_HIS"/>
    <property type="match status" value="1"/>
</dbReference>
<keyword evidence="1 2" id="KW-1015">Disulfide bond</keyword>